<keyword evidence="4" id="KW-0067">ATP-binding</keyword>
<evidence type="ECO:0000313" key="5">
    <source>
        <dbReference type="Proteomes" id="UP000623129"/>
    </source>
</evidence>
<evidence type="ECO:0000256" key="1">
    <source>
        <dbReference type="SAM" id="MobiDB-lite"/>
    </source>
</evidence>
<comment type="caution">
    <text evidence="4">The sequence shown here is derived from an EMBL/GenBank/DDBJ whole genome shotgun (WGS) entry which is preliminary data.</text>
</comment>
<dbReference type="Proteomes" id="UP000623129">
    <property type="component" value="Unassembled WGS sequence"/>
</dbReference>
<keyword evidence="4" id="KW-0547">Nucleotide-binding</keyword>
<dbReference type="OrthoDB" id="196131at2759"/>
<dbReference type="CDD" id="cd00201">
    <property type="entry name" value="WW"/>
    <property type="match status" value="1"/>
</dbReference>
<keyword evidence="4" id="KW-0347">Helicase</keyword>
<sequence>MAATEAATDASGPRFAPDDPTLPEPWKGLIDGNTGMLYYWNQETNVTQYERPPAEATGISDRYLDAFRCMFISIHNF</sequence>
<dbReference type="SUPFAM" id="SSF51045">
    <property type="entry name" value="WW domain"/>
    <property type="match status" value="1"/>
</dbReference>
<dbReference type="PROSITE" id="PS01159">
    <property type="entry name" value="WW_DOMAIN_1"/>
    <property type="match status" value="1"/>
</dbReference>
<dbReference type="InterPro" id="IPR036020">
    <property type="entry name" value="WW_dom_sf"/>
</dbReference>
<dbReference type="InterPro" id="IPR001202">
    <property type="entry name" value="WW_dom"/>
</dbReference>
<dbReference type="SMART" id="SM00456">
    <property type="entry name" value="WW"/>
    <property type="match status" value="1"/>
</dbReference>
<feature type="domain" description="WW" evidence="2">
    <location>
        <begin position="20"/>
        <end position="54"/>
    </location>
</feature>
<dbReference type="PROSITE" id="PS50020">
    <property type="entry name" value="WW_DOMAIN_2"/>
    <property type="match status" value="1"/>
</dbReference>
<evidence type="ECO:0000313" key="3">
    <source>
        <dbReference type="EMBL" id="KAF3326745.1"/>
    </source>
</evidence>
<accession>A0A833W271</accession>
<dbReference type="Pfam" id="PF00397">
    <property type="entry name" value="WW"/>
    <property type="match status" value="1"/>
</dbReference>
<feature type="region of interest" description="Disordered" evidence="1">
    <location>
        <begin position="1"/>
        <end position="26"/>
    </location>
</feature>
<dbReference type="EMBL" id="SWLB01000018">
    <property type="protein sequence ID" value="KAF3326745.1"/>
    <property type="molecule type" value="Genomic_DNA"/>
</dbReference>
<keyword evidence="4" id="KW-0378">Hydrolase</keyword>
<evidence type="ECO:0000313" key="4">
    <source>
        <dbReference type="EMBL" id="KAF3340709.1"/>
    </source>
</evidence>
<keyword evidence="5" id="KW-1185">Reference proteome</keyword>
<proteinExistence type="predicted"/>
<gene>
    <name evidence="3" type="ORF">FCM35_KLT08375</name>
    <name evidence="4" type="ORF">FCM35_KLT09553</name>
</gene>
<dbReference type="EMBL" id="SWLB01000002">
    <property type="protein sequence ID" value="KAF3340709.1"/>
    <property type="molecule type" value="Genomic_DNA"/>
</dbReference>
<dbReference type="AlphaFoldDB" id="A0A833W271"/>
<name>A0A833W271_9POAL</name>
<organism evidence="4 5">
    <name type="scientific">Carex littledalei</name>
    <dbReference type="NCBI Taxonomy" id="544730"/>
    <lineage>
        <taxon>Eukaryota</taxon>
        <taxon>Viridiplantae</taxon>
        <taxon>Streptophyta</taxon>
        <taxon>Embryophyta</taxon>
        <taxon>Tracheophyta</taxon>
        <taxon>Spermatophyta</taxon>
        <taxon>Magnoliopsida</taxon>
        <taxon>Liliopsida</taxon>
        <taxon>Poales</taxon>
        <taxon>Cyperaceae</taxon>
        <taxon>Cyperoideae</taxon>
        <taxon>Cariceae</taxon>
        <taxon>Carex</taxon>
        <taxon>Carex subgen. Euthyceras</taxon>
    </lineage>
</organism>
<evidence type="ECO:0000259" key="2">
    <source>
        <dbReference type="PROSITE" id="PS50020"/>
    </source>
</evidence>
<protein>
    <submittedName>
        <fullName evidence="4">DEAD-box ATP-dependent RNA helicase 40</fullName>
    </submittedName>
</protein>
<reference evidence="4" key="1">
    <citation type="submission" date="2020-01" db="EMBL/GenBank/DDBJ databases">
        <title>Genome sequence of Kobresia littledalei, the first chromosome-level genome in the family Cyperaceae.</title>
        <authorList>
            <person name="Qu G."/>
        </authorList>
    </citation>
    <scope>NUCLEOTIDE SEQUENCE</scope>
    <source>
        <strain evidence="4">C.B.Clarke</strain>
        <tissue evidence="4">Leaf</tissue>
    </source>
</reference>
<dbReference type="GO" id="GO:0004386">
    <property type="term" value="F:helicase activity"/>
    <property type="evidence" value="ECO:0007669"/>
    <property type="project" value="UniProtKB-KW"/>
</dbReference>
<dbReference type="Gene3D" id="2.20.70.10">
    <property type="match status" value="1"/>
</dbReference>